<feature type="region of interest" description="Disordered" evidence="1">
    <location>
        <begin position="19"/>
        <end position="52"/>
    </location>
</feature>
<dbReference type="PANTHER" id="PTHR45011:SF1">
    <property type="entry name" value="DAP3-BINDING CELL DEATH ENHANCER 1"/>
    <property type="match status" value="1"/>
</dbReference>
<name>A0AAV1Z505_9ARAC</name>
<dbReference type="EMBL" id="CAXIEN010000024">
    <property type="protein sequence ID" value="CAL1266503.1"/>
    <property type="molecule type" value="Genomic_DNA"/>
</dbReference>
<evidence type="ECO:0000313" key="2">
    <source>
        <dbReference type="EMBL" id="CAL1266503.1"/>
    </source>
</evidence>
<reference evidence="2 3" key="1">
    <citation type="submission" date="2024-04" db="EMBL/GenBank/DDBJ databases">
        <authorList>
            <person name="Rising A."/>
            <person name="Reimegard J."/>
            <person name="Sonavane S."/>
            <person name="Akerstrom W."/>
            <person name="Nylinder S."/>
            <person name="Hedman E."/>
            <person name="Kallberg Y."/>
        </authorList>
    </citation>
    <scope>NUCLEOTIDE SEQUENCE [LARGE SCALE GENOMIC DNA]</scope>
</reference>
<gene>
    <name evidence="2" type="ORF">LARSCL_LOCUS3131</name>
</gene>
<proteinExistence type="predicted"/>
<comment type="caution">
    <text evidence="2">The sequence shown here is derived from an EMBL/GenBank/DDBJ whole genome shotgun (WGS) entry which is preliminary data.</text>
</comment>
<evidence type="ECO:0008006" key="4">
    <source>
        <dbReference type="Google" id="ProtNLM"/>
    </source>
</evidence>
<dbReference type="PANTHER" id="PTHR45011">
    <property type="entry name" value="DAP3-BINDING CELL DEATH ENHANCER 1"/>
    <property type="match status" value="1"/>
</dbReference>
<dbReference type="InterPro" id="IPR052748">
    <property type="entry name" value="ISR_Activator"/>
</dbReference>
<dbReference type="Proteomes" id="UP001497382">
    <property type="component" value="Unassembled WGS sequence"/>
</dbReference>
<dbReference type="AlphaFoldDB" id="A0AAV1Z505"/>
<dbReference type="InterPro" id="IPR011990">
    <property type="entry name" value="TPR-like_helical_dom_sf"/>
</dbReference>
<dbReference type="SMART" id="SM00671">
    <property type="entry name" value="SEL1"/>
    <property type="match status" value="5"/>
</dbReference>
<dbReference type="SUPFAM" id="SSF81901">
    <property type="entry name" value="HCP-like"/>
    <property type="match status" value="2"/>
</dbReference>
<dbReference type="Pfam" id="PF08238">
    <property type="entry name" value="Sel1"/>
    <property type="match status" value="5"/>
</dbReference>
<feature type="compositionally biased region" description="Basic and acidic residues" evidence="1">
    <location>
        <begin position="42"/>
        <end position="52"/>
    </location>
</feature>
<evidence type="ECO:0000313" key="3">
    <source>
        <dbReference type="Proteomes" id="UP001497382"/>
    </source>
</evidence>
<dbReference type="Gene3D" id="1.25.40.10">
    <property type="entry name" value="Tetratricopeptide repeat domain"/>
    <property type="match status" value="1"/>
</dbReference>
<protein>
    <recommendedName>
        <fullName evidence="4">Death ligand signal enhancer</fullName>
    </recommendedName>
</protein>
<keyword evidence="3" id="KW-1185">Reference proteome</keyword>
<accession>A0AAV1Z505</accession>
<organism evidence="2 3">
    <name type="scientific">Larinioides sclopetarius</name>
    <dbReference type="NCBI Taxonomy" id="280406"/>
    <lineage>
        <taxon>Eukaryota</taxon>
        <taxon>Metazoa</taxon>
        <taxon>Ecdysozoa</taxon>
        <taxon>Arthropoda</taxon>
        <taxon>Chelicerata</taxon>
        <taxon>Arachnida</taxon>
        <taxon>Araneae</taxon>
        <taxon>Araneomorphae</taxon>
        <taxon>Entelegynae</taxon>
        <taxon>Araneoidea</taxon>
        <taxon>Araneidae</taxon>
        <taxon>Larinioides</taxon>
    </lineage>
</organism>
<sequence length="481" mass="54757">MWKITRNIIFPRFHPNQTKYTTESSQNPVCPPLKSHINASSSEKKRSSERNDWKKQRFNKRYWNCADFRFHVSRSILLETASWISTATVVSFNLHRDKFYSLFNNERARLFCPFSRHVLAMPRASNQDKESSESILPLVPEDEVKMSVEGHVDSNPNVFQEIKNKSKEYAAAFYNSIGLSQLDKNNKKAFRSFLAAARLGSTQGLYNLGICYESGKGTRVNLTRAAFCFRKASMKGHGMASVCLARYFHEGLGGLPENHETARLLLEQAADQGIQEAIIFLGLQYLEDGNWFDAFDLFNDLASKSNVDATYYLGLCYENGWGVNEDQRTAMEHFSKNAKLGHSRSILSLIKYYEEGLGGCEIDLDFALTLSQMLADQGDDEGIKAVLRLKCKKEYEKTKSLHFSEAKKTGLHISSSVPEFTLDKMSHSEPHRFSIISSYLNLISDFIPFKTEKIWSENETLFYIGQPSVSSSLMLHLHAKV</sequence>
<evidence type="ECO:0000256" key="1">
    <source>
        <dbReference type="SAM" id="MobiDB-lite"/>
    </source>
</evidence>
<feature type="compositionally biased region" description="Polar residues" evidence="1">
    <location>
        <begin position="19"/>
        <end position="28"/>
    </location>
</feature>
<dbReference type="InterPro" id="IPR006597">
    <property type="entry name" value="Sel1-like"/>
</dbReference>